<keyword evidence="2" id="KW-1185">Reference proteome</keyword>
<reference evidence="1 2" key="1">
    <citation type="submission" date="2022-10" db="EMBL/GenBank/DDBJ databases">
        <title>Chitinophaga nivalis PC15 sp. nov., isolated from Pyeongchang county, South Korea.</title>
        <authorList>
            <person name="Trinh H.N."/>
        </authorList>
    </citation>
    <scope>NUCLEOTIDE SEQUENCE [LARGE SCALE GENOMIC DNA]</scope>
    <source>
        <strain evidence="1 2">PC14</strain>
    </source>
</reference>
<evidence type="ECO:0000313" key="2">
    <source>
        <dbReference type="Proteomes" id="UP001207742"/>
    </source>
</evidence>
<comment type="caution">
    <text evidence="1">The sequence shown here is derived from an EMBL/GenBank/DDBJ whole genome shotgun (WGS) entry which is preliminary data.</text>
</comment>
<gene>
    <name evidence="1" type="ORF">OL497_16160</name>
</gene>
<evidence type="ECO:0000313" key="1">
    <source>
        <dbReference type="EMBL" id="MCW3485445.1"/>
    </source>
</evidence>
<proteinExistence type="predicted"/>
<dbReference type="RefSeq" id="WP_264731885.1">
    <property type="nucleotide sequence ID" value="NZ_JAPDNR010000001.1"/>
</dbReference>
<dbReference type="Proteomes" id="UP001207742">
    <property type="component" value="Unassembled WGS sequence"/>
</dbReference>
<name>A0ABT3INA8_9BACT</name>
<dbReference type="EMBL" id="JAPDNS010000002">
    <property type="protein sequence ID" value="MCW3485445.1"/>
    <property type="molecule type" value="Genomic_DNA"/>
</dbReference>
<sequence length="1173" mass="126925">MDFFRKSSDDRLYVSDNAADDKGFIAFVIPAAIAPPGKDTIELKDAWSNTAYAGTFVFSAATPVLSSPADITAFLTAIYNVLGNKNLYRALVWLQDLHIINKDTAPAVGIKADGSALNTSFTALLAPGLALTMDNGMELSWQTGSTPVIVIGNLQDYQYHISFSGNMSPAMRSPIMGTLAFSGSLMGTVQFGAAIQRQALYENMTWGFQLLYTAADGVTLLSSWLPLADYVPDPDDFLGFTINIDPTDVYNEVFNPCTTGTCTISGAYASRRTWFGFSGLNDDNTTTVLSSFYRTVYGTQVQLLPVATGAMPARLVFARGNYALVNEQFIVTPEGDFTPVIAGAKAGQPQFLMGGWQGTEFFSLLPQLTDQPGDTLRFLSGQPAYAPVFPFEMASPVKAPQEPDAPLLDTTYTTAWATVVPGEGNTVAYVAQPKGSALFGVDSFVTDTFTDIFGHVTPGFTVRTNDTVTFPLIPYTGAVFTKNGATFSATQLEDFENTLVSPVRRKYVSKLSGAGTSAAAGRAMLADTNIATATTPSGLLVTTSTTAGVLTWEEVFLGKNTDNGKEYTLKFTRPDDALITALQSGDLMLVVANADYLGTAGGGGNGQGAFYNTMSIGSWEMTAAVGTANRYDDYRNVMIVKGKRGKLFDPDDLINSLTANPSQWTQGAEMASPSVIDREGELMPPDPDQLVILSQWIQNYFLQASLQTDNKYFDQFNTIARSENWTGILFLRMDISKLPENLLGIMAGVTAPDSFNVHHLGIQINPVKKGKGGAVVDNPGDIFGLIYYVDPDFVDDNNPVTIAPTTPAIYDFRLLTLKVLFERTAVSSFESLAQLTMAEILNMPVSAMADQQNVYRNILLSGSFQLNGKSIIYNLSAPGDNTFYFNSNIINKIQVTNVVMSTRNSNNQGMVESWFGLQGMIDFKIVADTTNNTVFDIFSFGNDANSDAPNKGLMFSNLGVRMVFPAADPTLKELNLNTSEITFDTSRSTPRKNCLFLNFALDLQGLLTAAPLSTLQEHGYVSVIPDLAMSDVSDDTWYGLRYRLNLGTPGELAGKLGLNAYLLTAWSPLSTEDNYYRSALGIALPGTGGGAKLISLQTVLNLSIGQIRLTYNDTQKSFLLLFTEIALKFFGLLKVPPNGATVFYLFGNPDAGGKASGLGWYAMYRQNKPALTS</sequence>
<organism evidence="1 2">
    <name type="scientific">Chitinophaga nivalis</name>
    <dbReference type="NCBI Taxonomy" id="2991709"/>
    <lineage>
        <taxon>Bacteria</taxon>
        <taxon>Pseudomonadati</taxon>
        <taxon>Bacteroidota</taxon>
        <taxon>Chitinophagia</taxon>
        <taxon>Chitinophagales</taxon>
        <taxon>Chitinophagaceae</taxon>
        <taxon>Chitinophaga</taxon>
    </lineage>
</organism>
<protein>
    <submittedName>
        <fullName evidence="1">Uncharacterized protein</fullName>
    </submittedName>
</protein>
<accession>A0ABT3INA8</accession>